<dbReference type="GO" id="GO:0006508">
    <property type="term" value="P:proteolysis"/>
    <property type="evidence" value="ECO:0007669"/>
    <property type="project" value="UniProtKB-KW"/>
</dbReference>
<dbReference type="Pfam" id="PF04389">
    <property type="entry name" value="Peptidase_M28"/>
    <property type="match status" value="1"/>
</dbReference>
<dbReference type="STRING" id="1198029.A0A1U7LJS9"/>
<feature type="transmembrane region" description="Helical" evidence="16">
    <location>
        <begin position="452"/>
        <end position="471"/>
    </location>
</feature>
<feature type="transmembrane region" description="Helical" evidence="16">
    <location>
        <begin position="424"/>
        <end position="446"/>
    </location>
</feature>
<evidence type="ECO:0000256" key="3">
    <source>
        <dbReference type="ARBA" id="ARBA00004128"/>
    </source>
</evidence>
<feature type="transmembrane region" description="Helical" evidence="16">
    <location>
        <begin position="359"/>
        <end position="382"/>
    </location>
</feature>
<keyword evidence="12" id="KW-0482">Metalloprotease</keyword>
<evidence type="ECO:0000256" key="13">
    <source>
        <dbReference type="ARBA" id="ARBA00023136"/>
    </source>
</evidence>
<accession>A0A1U7LJS9</accession>
<dbReference type="OMA" id="FCHTFVN"/>
<evidence type="ECO:0000256" key="12">
    <source>
        <dbReference type="ARBA" id="ARBA00023049"/>
    </source>
</evidence>
<dbReference type="Pfam" id="PF22251">
    <property type="entry name" value="PFF1_TM"/>
    <property type="match status" value="2"/>
</dbReference>
<feature type="transmembrane region" description="Helical" evidence="16">
    <location>
        <begin position="324"/>
        <end position="347"/>
    </location>
</feature>
<evidence type="ECO:0000256" key="1">
    <source>
        <dbReference type="ARBA" id="ARBA00001947"/>
    </source>
</evidence>
<dbReference type="SUPFAM" id="SSF53187">
    <property type="entry name" value="Zn-dependent exopeptidases"/>
    <property type="match status" value="1"/>
</dbReference>
<keyword evidence="5" id="KW-0926">Vacuole</keyword>
<dbReference type="InterPro" id="IPR045175">
    <property type="entry name" value="M28_fam"/>
</dbReference>
<feature type="transmembrane region" description="Helical" evidence="16">
    <location>
        <begin position="518"/>
        <end position="542"/>
    </location>
</feature>
<evidence type="ECO:0000313" key="19">
    <source>
        <dbReference type="EMBL" id="OLL22781.1"/>
    </source>
</evidence>
<evidence type="ECO:0000256" key="5">
    <source>
        <dbReference type="ARBA" id="ARBA00022554"/>
    </source>
</evidence>
<sequence>MTSRLQTLLPPHLLLLLATGLSLFLALYVRAEPITPLAPAYEEAWDNLLQLTALPHPYSSHANDRVYALLESQLSNLAARHSNICLKPQNISILLNATNTLLYFESTNLILRIPGTSSPNDAILVSAHFDSVSTARGATDNGMGTVAALELARHFASHPLKKTLIFNFNNAEEDNLLGAYAFLQHPWAYDVTAFLNLEGAGSGGKALLFRASSDSVAKHFSSPQPAVTILGNDFFNRGVVHSQTDYVVYETLAPGLDIAFFQPRALYHTRQDDVAHSGRKSLQHMITTALQTTESLGNGGKIYWDGKPMFFDFLNAGFAHFKLAWLQLFNFALLLLFPWIIGLSFFIRSRLLSKILFRGLGRAAASVCGAILGSSLSLLVVYHLNPYVLYSKPYLVVVLSLLCGYLPMHILARSSPSNADFERVMTLELMSISWLLLFISSIVSVVQSIGFLYINTISFVGLFIASLVALFESSEYVQQYDENDTNERTPFLPNNRDEMPEQSQTSLSKGNYLARWTWIVRFLVSVPISTLLILQNLVYVIIPALHQTASDGNPISALYISISVFTILSLLPLPPFLATISLTRIVHLVVFITAGVFAVTCMAAPFTDYAPLKFYYMQEGARVSISGLEGYIQQALIFIPSARLGYECTSSSRGSAIVSCEYKFEDIHRNMSISTNYSQPPNLHISIDSTSRICDVFFHKFVTPVKIGSLAHNDPIERVRMYRRSWDKPHKLSVRGDLDAFNVTCLWDEDVAGLLEVQNNLPSWATVSKGQTGLFAQTQVVTV</sequence>
<dbReference type="InterPro" id="IPR007484">
    <property type="entry name" value="Peptidase_M28"/>
</dbReference>
<dbReference type="GO" id="GO:0046872">
    <property type="term" value="F:metal ion binding"/>
    <property type="evidence" value="ECO:0007669"/>
    <property type="project" value="UniProtKB-KW"/>
</dbReference>
<keyword evidence="9 15" id="KW-0378">Hydrolase</keyword>
<comment type="subcellular location">
    <subcellularLocation>
        <location evidence="3">Vacuole membrane</location>
        <topology evidence="3">Multi-pass membrane protein</topology>
    </subcellularLocation>
</comment>
<dbReference type="AlphaFoldDB" id="A0A1U7LJS9"/>
<organism evidence="19 20">
    <name type="scientific">Neolecta irregularis (strain DAH-3)</name>
    <dbReference type="NCBI Taxonomy" id="1198029"/>
    <lineage>
        <taxon>Eukaryota</taxon>
        <taxon>Fungi</taxon>
        <taxon>Dikarya</taxon>
        <taxon>Ascomycota</taxon>
        <taxon>Taphrinomycotina</taxon>
        <taxon>Neolectales</taxon>
        <taxon>Neolectaceae</taxon>
        <taxon>Neolecta</taxon>
    </lineage>
</organism>
<keyword evidence="7 16" id="KW-0812">Transmembrane</keyword>
<dbReference type="EC" id="3.4.-.-" evidence="15"/>
<keyword evidence="13 16" id="KW-0472">Membrane</keyword>
<feature type="domain" description="Vacuolar membrane protease transmembrane" evidence="18">
    <location>
        <begin position="480"/>
        <end position="577"/>
    </location>
</feature>
<dbReference type="CDD" id="cd03875">
    <property type="entry name" value="M28_Fxna_like"/>
    <property type="match status" value="1"/>
</dbReference>
<dbReference type="OrthoDB" id="10257471at2759"/>
<dbReference type="GO" id="GO:0005774">
    <property type="term" value="C:vacuolar membrane"/>
    <property type="evidence" value="ECO:0007669"/>
    <property type="project" value="UniProtKB-SubCell"/>
</dbReference>
<comment type="function">
    <text evidence="2">May be involved in vacuolar sorting and osmoregulation.</text>
</comment>
<reference evidence="19 20" key="1">
    <citation type="submission" date="2016-04" db="EMBL/GenBank/DDBJ databases">
        <title>Evolutionary innovation and constraint leading to complex multicellularity in the Ascomycota.</title>
        <authorList>
            <person name="Cisse O."/>
            <person name="Nguyen A."/>
            <person name="Hewitt D.A."/>
            <person name="Jedd G."/>
            <person name="Stajich J.E."/>
        </authorList>
    </citation>
    <scope>NUCLEOTIDE SEQUENCE [LARGE SCALE GENOMIC DNA]</scope>
    <source>
        <strain evidence="19 20">DAH-3</strain>
    </source>
</reference>
<dbReference type="Gene3D" id="3.40.630.10">
    <property type="entry name" value="Zn peptidases"/>
    <property type="match status" value="1"/>
</dbReference>
<feature type="transmembrane region" description="Helical" evidence="16">
    <location>
        <begin position="394"/>
        <end position="412"/>
    </location>
</feature>
<dbReference type="InterPro" id="IPR048024">
    <property type="entry name" value="Fxna-like_M28_dom"/>
</dbReference>
<gene>
    <name evidence="19" type="ORF">NEOLI_002641</name>
</gene>
<dbReference type="Proteomes" id="UP000186594">
    <property type="component" value="Unassembled WGS sequence"/>
</dbReference>
<keyword evidence="14" id="KW-0325">Glycoprotein</keyword>
<feature type="domain" description="Vacuolar membrane protease transmembrane" evidence="18">
    <location>
        <begin position="379"/>
        <end position="475"/>
    </location>
</feature>
<evidence type="ECO:0000256" key="15">
    <source>
        <dbReference type="RuleBase" id="RU361240"/>
    </source>
</evidence>
<evidence type="ECO:0000256" key="4">
    <source>
        <dbReference type="ARBA" id="ARBA00010918"/>
    </source>
</evidence>
<dbReference type="EMBL" id="LXFE01002745">
    <property type="protein sequence ID" value="OLL22781.1"/>
    <property type="molecule type" value="Genomic_DNA"/>
</dbReference>
<keyword evidence="6 15" id="KW-0645">Protease</keyword>
<comment type="caution">
    <text evidence="19">The sequence shown here is derived from an EMBL/GenBank/DDBJ whole genome shotgun (WGS) entry which is preliminary data.</text>
</comment>
<evidence type="ECO:0000313" key="20">
    <source>
        <dbReference type="Proteomes" id="UP000186594"/>
    </source>
</evidence>
<evidence type="ECO:0000256" key="8">
    <source>
        <dbReference type="ARBA" id="ARBA00022723"/>
    </source>
</evidence>
<dbReference type="PANTHER" id="PTHR12147">
    <property type="entry name" value="METALLOPEPTIDASE M28 FAMILY MEMBER"/>
    <property type="match status" value="1"/>
</dbReference>
<evidence type="ECO:0000256" key="11">
    <source>
        <dbReference type="ARBA" id="ARBA00022989"/>
    </source>
</evidence>
<keyword evidence="11 16" id="KW-1133">Transmembrane helix</keyword>
<feature type="domain" description="Peptidase M28" evidence="17">
    <location>
        <begin position="108"/>
        <end position="292"/>
    </location>
</feature>
<keyword evidence="10 15" id="KW-0862">Zinc</keyword>
<protein>
    <recommendedName>
        <fullName evidence="15">Peptide hydrolase</fullName>
        <ecNumber evidence="15">3.4.-.-</ecNumber>
    </recommendedName>
</protein>
<feature type="transmembrane region" description="Helical" evidence="16">
    <location>
        <begin position="585"/>
        <end position="606"/>
    </location>
</feature>
<keyword evidence="8 15" id="KW-0479">Metal-binding</keyword>
<evidence type="ECO:0000256" key="16">
    <source>
        <dbReference type="SAM" id="Phobius"/>
    </source>
</evidence>
<keyword evidence="20" id="KW-1185">Reference proteome</keyword>
<evidence type="ECO:0000256" key="6">
    <source>
        <dbReference type="ARBA" id="ARBA00022670"/>
    </source>
</evidence>
<keyword evidence="15" id="KW-0732">Signal</keyword>
<comment type="similarity">
    <text evidence="4 15">Belongs to the peptidase M28 family.</text>
</comment>
<comment type="cofactor">
    <cofactor evidence="1">
        <name>Zn(2+)</name>
        <dbReference type="ChEBI" id="CHEBI:29105"/>
    </cofactor>
</comment>
<dbReference type="PANTHER" id="PTHR12147:SF58">
    <property type="entry name" value="VACUOLAR MEMBRANE PROTEASE"/>
    <property type="match status" value="1"/>
</dbReference>
<evidence type="ECO:0000256" key="10">
    <source>
        <dbReference type="ARBA" id="ARBA00022833"/>
    </source>
</evidence>
<feature type="signal peptide" evidence="15">
    <location>
        <begin position="1"/>
        <end position="31"/>
    </location>
</feature>
<proteinExistence type="inferred from homology"/>
<evidence type="ECO:0000259" key="17">
    <source>
        <dbReference type="Pfam" id="PF04389"/>
    </source>
</evidence>
<name>A0A1U7LJS9_NEOID</name>
<evidence type="ECO:0000256" key="2">
    <source>
        <dbReference type="ARBA" id="ARBA00003273"/>
    </source>
</evidence>
<dbReference type="GO" id="GO:0008235">
    <property type="term" value="F:metalloexopeptidase activity"/>
    <property type="evidence" value="ECO:0007669"/>
    <property type="project" value="InterPro"/>
</dbReference>
<evidence type="ECO:0000259" key="18">
    <source>
        <dbReference type="Pfam" id="PF22251"/>
    </source>
</evidence>
<evidence type="ECO:0000256" key="14">
    <source>
        <dbReference type="ARBA" id="ARBA00023180"/>
    </source>
</evidence>
<feature type="transmembrane region" description="Helical" evidence="16">
    <location>
        <begin position="554"/>
        <end position="573"/>
    </location>
</feature>
<dbReference type="InterPro" id="IPR053976">
    <property type="entry name" value="PFF1_TM"/>
</dbReference>
<feature type="chain" id="PRO_5011813315" description="Peptide hydrolase" evidence="15">
    <location>
        <begin position="32"/>
        <end position="783"/>
    </location>
</feature>
<evidence type="ECO:0000256" key="7">
    <source>
        <dbReference type="ARBA" id="ARBA00022692"/>
    </source>
</evidence>
<evidence type="ECO:0000256" key="9">
    <source>
        <dbReference type="ARBA" id="ARBA00022801"/>
    </source>
</evidence>